<reference evidence="1 2" key="1">
    <citation type="submission" date="2015-01" db="EMBL/GenBank/DDBJ databases">
        <title>Evolution of Trichinella species and genotypes.</title>
        <authorList>
            <person name="Korhonen P.K."/>
            <person name="Edoardo P."/>
            <person name="Giuseppe L.R."/>
            <person name="Gasser R.B."/>
        </authorList>
    </citation>
    <scope>NUCLEOTIDE SEQUENCE [LARGE SCALE GENOMIC DNA]</scope>
    <source>
        <strain evidence="1">ISS176</strain>
    </source>
</reference>
<name>A0A0V1KBQ9_TRIPS</name>
<dbReference type="EMBL" id="JYDV01000005">
    <property type="protein sequence ID" value="KRZ44614.1"/>
    <property type="molecule type" value="Genomic_DNA"/>
</dbReference>
<evidence type="ECO:0000313" key="1">
    <source>
        <dbReference type="EMBL" id="KRZ44614.1"/>
    </source>
</evidence>
<protein>
    <submittedName>
        <fullName evidence="1">Uncharacterized protein</fullName>
    </submittedName>
</protein>
<gene>
    <name evidence="1" type="ORF">T4C_611</name>
</gene>
<comment type="caution">
    <text evidence="1">The sequence shown here is derived from an EMBL/GenBank/DDBJ whole genome shotgun (WGS) entry which is preliminary data.</text>
</comment>
<organism evidence="1 2">
    <name type="scientific">Trichinella pseudospiralis</name>
    <name type="common">Parasitic roundworm</name>
    <dbReference type="NCBI Taxonomy" id="6337"/>
    <lineage>
        <taxon>Eukaryota</taxon>
        <taxon>Metazoa</taxon>
        <taxon>Ecdysozoa</taxon>
        <taxon>Nematoda</taxon>
        <taxon>Enoplea</taxon>
        <taxon>Dorylaimia</taxon>
        <taxon>Trichinellida</taxon>
        <taxon>Trichinellidae</taxon>
        <taxon>Trichinella</taxon>
    </lineage>
</organism>
<proteinExistence type="predicted"/>
<evidence type="ECO:0000313" key="2">
    <source>
        <dbReference type="Proteomes" id="UP000054826"/>
    </source>
</evidence>
<dbReference type="Proteomes" id="UP000054826">
    <property type="component" value="Unassembled WGS sequence"/>
</dbReference>
<sequence>MSMRPQKATVILVTAFDLHRFCQLSGFLSGDSFVLNDSSTAQHNLFQRHEFSKLPSLRCSSSKLKRSSTSFVSTFLQHVTIRHY</sequence>
<dbReference type="AlphaFoldDB" id="A0A0V1KBQ9"/>
<accession>A0A0V1KBQ9</accession>